<keyword evidence="11" id="KW-0539">Nucleus</keyword>
<keyword evidence="8" id="KW-0238">DNA-binding</keyword>
<comment type="similarity">
    <text evidence="2">Belongs to the ku80 family.</text>
</comment>
<dbReference type="GO" id="GO:0003684">
    <property type="term" value="F:damaged DNA binding"/>
    <property type="evidence" value="ECO:0007669"/>
    <property type="project" value="InterPro"/>
</dbReference>
<dbReference type="GO" id="GO:0000723">
    <property type="term" value="P:telomere maintenance"/>
    <property type="evidence" value="ECO:0007669"/>
    <property type="project" value="InterPro"/>
</dbReference>
<dbReference type="GO" id="GO:0016787">
    <property type="term" value="F:hydrolase activity"/>
    <property type="evidence" value="ECO:0007669"/>
    <property type="project" value="UniProtKB-KW"/>
</dbReference>
<reference evidence="14" key="1">
    <citation type="submission" date="2016-09" db="EMBL/GenBank/DDBJ databases">
        <authorList>
            <person name="Hebert L."/>
            <person name="Moumen B."/>
        </authorList>
    </citation>
    <scope>NUCLEOTIDE SEQUENCE [LARGE SCALE GENOMIC DNA]</scope>
    <source>
        <strain evidence="14">OVI</strain>
    </source>
</reference>
<evidence type="ECO:0000256" key="5">
    <source>
        <dbReference type="ARBA" id="ARBA00022801"/>
    </source>
</evidence>
<evidence type="ECO:0000256" key="11">
    <source>
        <dbReference type="ARBA" id="ARBA00023242"/>
    </source>
</evidence>
<name>A0A1G4IL21_TRYEQ</name>
<evidence type="ECO:0000259" key="13">
    <source>
        <dbReference type="SMART" id="SM00559"/>
    </source>
</evidence>
<evidence type="ECO:0000256" key="3">
    <source>
        <dbReference type="ARBA" id="ARBA00022741"/>
    </source>
</evidence>
<dbReference type="AlphaFoldDB" id="A0A1G4IL21"/>
<sequence length="635" mass="69298">MAFRTSTIFALDVNCSISSLAQAVEFCRLSVLKTMCPSSYDEVALVVAGGCRSYSGGTSTSVSTCGSAAQLSAPCLPAPPSVEFITILHRILRDREEQQGVGSSANFIETLTLCVEVFNLKKRRKQFREVLYLLTDAHAEVVRKSVFRDVLNALRARGVTLIVVGIDFSQVTGEGSLLPGASAPSLTSNRVKVDNETVLYTLCKALGNDSRVITLRDALVSAAQLVCRKVRSLAQKTVFTIGEVRLATNVLGKVRRMHVPANRTPAPTERVPGSRKAAHSQLFDEETLRLEGGEEDSQQTCLETPVNKPTASSSNRLSEATKIRGSRGIDAVACIPQNQVPVHVLVVDTSYMIAPLDDDPVGTRAFRSIVKALAAQDSALVVRYVRSTDGNPNMFLCVPLTTGDEDVLFMSRLPFMEEIRCLRFPTLQEMEMECDIPEADAQREQELVSSIVEEMTVGEEVLHPHRVLNPFVQQYYATQRAMVNRWCSRTAENPLSAHEDSDIKLALLPQLRGISAGFASPGCKVEQLVSRTREKLETCCRVFAYVPRTTSHSPERKVLWERTPAGQPPVSETVENTEVASPAAPSTLQCHLGSGSSVTCRPVCANPPHDAVSSFIQDKRTMFHPVAHPLGSGSS</sequence>
<evidence type="ECO:0000256" key="9">
    <source>
        <dbReference type="ARBA" id="ARBA00023172"/>
    </source>
</evidence>
<dbReference type="Gene3D" id="2.40.290.10">
    <property type="match status" value="1"/>
</dbReference>
<dbReference type="SUPFAM" id="SSF53300">
    <property type="entry name" value="vWA-like"/>
    <property type="match status" value="1"/>
</dbReference>
<keyword evidence="5" id="KW-0378">Hydrolase</keyword>
<dbReference type="Proteomes" id="UP000195570">
    <property type="component" value="Unassembled WGS sequence"/>
</dbReference>
<dbReference type="VEuPathDB" id="TriTrypDB:TEOVI_000544400"/>
<dbReference type="GO" id="GO:0042162">
    <property type="term" value="F:telomeric DNA binding"/>
    <property type="evidence" value="ECO:0007669"/>
    <property type="project" value="InterPro"/>
</dbReference>
<evidence type="ECO:0000313" key="14">
    <source>
        <dbReference type="EMBL" id="SCU73250.1"/>
    </source>
</evidence>
<dbReference type="InterPro" id="IPR024193">
    <property type="entry name" value="Ku80"/>
</dbReference>
<keyword evidence="4" id="KW-0227">DNA damage</keyword>
<dbReference type="GO" id="GO:0004386">
    <property type="term" value="F:helicase activity"/>
    <property type="evidence" value="ECO:0007669"/>
    <property type="project" value="UniProtKB-KW"/>
</dbReference>
<keyword evidence="6" id="KW-0347">Helicase</keyword>
<dbReference type="Gene3D" id="3.40.50.410">
    <property type="entry name" value="von Willebrand factor, type A domain"/>
    <property type="match status" value="1"/>
</dbReference>
<dbReference type="PANTHER" id="PTHR12604">
    <property type="entry name" value="KU AUTOANTIGEN DNA HELICASE"/>
    <property type="match status" value="1"/>
</dbReference>
<comment type="caution">
    <text evidence="14">The sequence shown here is derived from an EMBL/GenBank/DDBJ whole genome shotgun (WGS) entry which is preliminary data.</text>
</comment>
<dbReference type="PANTHER" id="PTHR12604:SF4">
    <property type="entry name" value="X-RAY REPAIR CROSS-COMPLEMENTING PROTEIN 5"/>
    <property type="match status" value="1"/>
</dbReference>
<evidence type="ECO:0000256" key="6">
    <source>
        <dbReference type="ARBA" id="ARBA00022806"/>
    </source>
</evidence>
<dbReference type="InterPro" id="IPR036465">
    <property type="entry name" value="vWFA_dom_sf"/>
</dbReference>
<keyword evidence="3" id="KW-0547">Nucleotide-binding</keyword>
<keyword evidence="10" id="KW-0234">DNA repair</keyword>
<feature type="compositionally biased region" description="Polar residues" evidence="12">
    <location>
        <begin position="298"/>
        <end position="317"/>
    </location>
</feature>
<evidence type="ECO:0000256" key="10">
    <source>
        <dbReference type="ARBA" id="ARBA00023204"/>
    </source>
</evidence>
<dbReference type="CDD" id="cd00873">
    <property type="entry name" value="KU80"/>
    <property type="match status" value="1"/>
</dbReference>
<dbReference type="EMBL" id="CZPT02002020">
    <property type="protein sequence ID" value="SCU73250.1"/>
    <property type="molecule type" value="Genomic_DNA"/>
</dbReference>
<dbReference type="GO" id="GO:0006310">
    <property type="term" value="P:DNA recombination"/>
    <property type="evidence" value="ECO:0007669"/>
    <property type="project" value="UniProtKB-KW"/>
</dbReference>
<dbReference type="GO" id="GO:0003690">
    <property type="term" value="F:double-stranded DNA binding"/>
    <property type="evidence" value="ECO:0007669"/>
    <property type="project" value="TreeGrafter"/>
</dbReference>
<keyword evidence="9" id="KW-0233">DNA recombination</keyword>
<evidence type="ECO:0000256" key="4">
    <source>
        <dbReference type="ARBA" id="ARBA00022763"/>
    </source>
</evidence>
<proteinExistence type="inferred from homology"/>
<dbReference type="SUPFAM" id="SSF100939">
    <property type="entry name" value="SPOC domain-like"/>
    <property type="match status" value="1"/>
</dbReference>
<evidence type="ECO:0000256" key="2">
    <source>
        <dbReference type="ARBA" id="ARBA00007726"/>
    </source>
</evidence>
<dbReference type="GeneID" id="92379384"/>
<dbReference type="GO" id="GO:0006303">
    <property type="term" value="P:double-strand break repair via nonhomologous end joining"/>
    <property type="evidence" value="ECO:0007669"/>
    <property type="project" value="InterPro"/>
</dbReference>
<dbReference type="GO" id="GO:0043564">
    <property type="term" value="C:Ku70:Ku80 complex"/>
    <property type="evidence" value="ECO:0007669"/>
    <property type="project" value="InterPro"/>
</dbReference>
<gene>
    <name evidence="14" type="ORF">TEOVI_000544400</name>
</gene>
<dbReference type="SMART" id="SM00559">
    <property type="entry name" value="Ku78"/>
    <property type="match status" value="1"/>
</dbReference>
<keyword evidence="7" id="KW-0067">ATP-binding</keyword>
<keyword evidence="15" id="KW-1185">Reference proteome</keyword>
<protein>
    <submittedName>
        <fullName evidence="14">KU80 protein</fullName>
    </submittedName>
</protein>
<dbReference type="Pfam" id="PF02735">
    <property type="entry name" value="Ku"/>
    <property type="match status" value="1"/>
</dbReference>
<evidence type="ECO:0000256" key="7">
    <source>
        <dbReference type="ARBA" id="ARBA00022840"/>
    </source>
</evidence>
<feature type="region of interest" description="Disordered" evidence="12">
    <location>
        <begin position="291"/>
        <end position="317"/>
    </location>
</feature>
<evidence type="ECO:0000313" key="15">
    <source>
        <dbReference type="Proteomes" id="UP000195570"/>
    </source>
</evidence>
<evidence type="ECO:0000256" key="1">
    <source>
        <dbReference type="ARBA" id="ARBA00004123"/>
    </source>
</evidence>
<dbReference type="InterPro" id="IPR006164">
    <property type="entry name" value="DNA_bd_Ku70/Ku80"/>
</dbReference>
<dbReference type="RefSeq" id="XP_067083643.1">
    <property type="nucleotide sequence ID" value="XM_067227542.1"/>
</dbReference>
<dbReference type="GO" id="GO:0005524">
    <property type="term" value="F:ATP binding"/>
    <property type="evidence" value="ECO:0007669"/>
    <property type="project" value="UniProtKB-KW"/>
</dbReference>
<accession>A0A1G4IL21</accession>
<organism evidence="14 15">
    <name type="scientific">Trypanosoma equiperdum</name>
    <dbReference type="NCBI Taxonomy" id="5694"/>
    <lineage>
        <taxon>Eukaryota</taxon>
        <taxon>Discoba</taxon>
        <taxon>Euglenozoa</taxon>
        <taxon>Kinetoplastea</taxon>
        <taxon>Metakinetoplastina</taxon>
        <taxon>Trypanosomatida</taxon>
        <taxon>Trypanosomatidae</taxon>
        <taxon>Trypanosoma</taxon>
    </lineage>
</organism>
<evidence type="ECO:0000256" key="12">
    <source>
        <dbReference type="SAM" id="MobiDB-lite"/>
    </source>
</evidence>
<dbReference type="InterPro" id="IPR016194">
    <property type="entry name" value="SPOC-like_C_dom_sf"/>
</dbReference>
<evidence type="ECO:0000256" key="8">
    <source>
        <dbReference type="ARBA" id="ARBA00023125"/>
    </source>
</evidence>
<comment type="subcellular location">
    <subcellularLocation>
        <location evidence="1">Nucleus</location>
    </subcellularLocation>
</comment>
<feature type="domain" description="Ku" evidence="13">
    <location>
        <begin position="262"/>
        <end position="430"/>
    </location>
</feature>